<sequence length="517" mass="59883">MTSKDAIFLHRAPYPRHNTTMATLTLIILFVATISSIFFLHFIKKNSSPWILLRCLVNFYRMHDSQAEMLEQNNGTILVKRSLFGGKDMLLTSDPANVRHIMSTNFSNYPKGPEWKKQFEFFGDSVFTFDFEEWKHHRKVIRSYISHRSFQQFAGKIVRDCIEIELSSVLDHVSNQQIVVDLEGLLRRYIYYFACCISTGYKPKFVGLAFSEDKFLKATDDACDAITVRYLAPESIWKLQRWFGLGKEKRLSEARKTIDKIIDDYMSMKQEEMSKGEIRNDEEDFSALKGYTTENEIFEQADHKVIRDSTMSLIFAIEDTTSSSLSRFFWIFAKNPKVETKIRQELEKIRPVTEARESSSFFSEEEVSKMVYLQAALLETLRLFPPASMLSKTAVEPDTLPSGHHISQNTMVVISAYAMGRVRTIWGQDCLEFKPERWIMEDGRIRHEPPHKFSAFGSGPRICPGKDVGLTLLKTFAATIIYNYHVQVVEDRVGAPKNNFMLHLDHGLMVRLNKRWT</sequence>
<dbReference type="Proteomes" id="UP000309997">
    <property type="component" value="Unassembled WGS sequence"/>
</dbReference>
<name>A0ACC4CAR5_POPAL</name>
<evidence type="ECO:0000313" key="2">
    <source>
        <dbReference type="Proteomes" id="UP000309997"/>
    </source>
</evidence>
<organism evidence="1 2">
    <name type="scientific">Populus alba</name>
    <name type="common">White poplar</name>
    <dbReference type="NCBI Taxonomy" id="43335"/>
    <lineage>
        <taxon>Eukaryota</taxon>
        <taxon>Viridiplantae</taxon>
        <taxon>Streptophyta</taxon>
        <taxon>Embryophyta</taxon>
        <taxon>Tracheophyta</taxon>
        <taxon>Spermatophyta</taxon>
        <taxon>Magnoliopsida</taxon>
        <taxon>eudicotyledons</taxon>
        <taxon>Gunneridae</taxon>
        <taxon>Pentapetalae</taxon>
        <taxon>rosids</taxon>
        <taxon>fabids</taxon>
        <taxon>Malpighiales</taxon>
        <taxon>Salicaceae</taxon>
        <taxon>Saliceae</taxon>
        <taxon>Populus</taxon>
    </lineage>
</organism>
<keyword evidence="2" id="KW-1185">Reference proteome</keyword>
<reference evidence="1 2" key="1">
    <citation type="journal article" date="2024" name="Plant Biotechnol. J.">
        <title>Genome and CRISPR/Cas9 system of a widespread forest tree (Populus alba) in the world.</title>
        <authorList>
            <person name="Liu Y.J."/>
            <person name="Jiang P.F."/>
            <person name="Han X.M."/>
            <person name="Li X.Y."/>
            <person name="Wang H.M."/>
            <person name="Wang Y.J."/>
            <person name="Wang X.X."/>
            <person name="Zeng Q.Y."/>
        </authorList>
    </citation>
    <scope>NUCLEOTIDE SEQUENCE [LARGE SCALE GENOMIC DNA]</scope>
    <source>
        <strain evidence="2">cv. PAL-ZL1</strain>
    </source>
</reference>
<gene>
    <name evidence="1" type="ORF">D5086_010378</name>
</gene>
<accession>A0ACC4CAR5</accession>
<comment type="caution">
    <text evidence="1">The sequence shown here is derived from an EMBL/GenBank/DDBJ whole genome shotgun (WGS) entry which is preliminary data.</text>
</comment>
<protein>
    <submittedName>
        <fullName evidence="1">Uncharacterized protein</fullName>
    </submittedName>
</protein>
<evidence type="ECO:0000313" key="1">
    <source>
        <dbReference type="EMBL" id="KAL3591738.1"/>
    </source>
</evidence>
<proteinExistence type="predicted"/>
<dbReference type="EMBL" id="RCHU02000005">
    <property type="protein sequence ID" value="KAL3591738.1"/>
    <property type="molecule type" value="Genomic_DNA"/>
</dbReference>